<dbReference type="InterPro" id="IPR025857">
    <property type="entry name" value="MacB_PCD"/>
</dbReference>
<feature type="domain" description="ABC3 transporter permease C-terminal" evidence="9">
    <location>
        <begin position="343"/>
        <end position="456"/>
    </location>
</feature>
<dbReference type="GO" id="GO:0022857">
    <property type="term" value="F:transmembrane transporter activity"/>
    <property type="evidence" value="ECO:0007669"/>
    <property type="project" value="TreeGrafter"/>
</dbReference>
<dbReference type="AlphaFoldDB" id="A0AA97I5W0"/>
<comment type="similarity">
    <text evidence="6">Belongs to the ABC-4 integral membrane protein family.</text>
</comment>
<reference evidence="11 12" key="1">
    <citation type="submission" date="2023-02" db="EMBL/GenBank/DDBJ databases">
        <title>Microbacterium betulae sp. nov., isolated from birch wood.</title>
        <authorList>
            <person name="Pasciak M."/>
            <person name="Pawlik K.J."/>
            <person name="Martynowski D."/>
            <person name="Laczmanski L."/>
            <person name="Ciekot J."/>
            <person name="Szponar B."/>
            <person name="Wojcik-Fatla A."/>
            <person name="Mackiewicz B."/>
            <person name="Farian E."/>
            <person name="Cholewa G."/>
            <person name="Cholewa A."/>
            <person name="Dutkiewicz J."/>
        </authorList>
    </citation>
    <scope>NUCLEOTIDE SEQUENCE [LARGE SCALE GENOMIC DNA]</scope>
    <source>
        <strain evidence="11 12">AB</strain>
    </source>
</reference>
<feature type="transmembrane region" description="Helical" evidence="8">
    <location>
        <begin position="83"/>
        <end position="104"/>
    </location>
</feature>
<dbReference type="Pfam" id="PF12704">
    <property type="entry name" value="MacB_PCD"/>
    <property type="match status" value="1"/>
</dbReference>
<keyword evidence="3 8" id="KW-0812">Transmembrane</keyword>
<evidence type="ECO:0000313" key="11">
    <source>
        <dbReference type="EMBL" id="WOF21962.1"/>
    </source>
</evidence>
<accession>A0AA97I5W0</accession>
<dbReference type="InterPro" id="IPR050250">
    <property type="entry name" value="Macrolide_Exporter_MacB"/>
</dbReference>
<keyword evidence="4 8" id="KW-1133">Transmembrane helix</keyword>
<dbReference type="Pfam" id="PF02687">
    <property type="entry name" value="FtsX"/>
    <property type="match status" value="1"/>
</dbReference>
<proteinExistence type="inferred from homology"/>
<keyword evidence="2" id="KW-1003">Cell membrane</keyword>
<evidence type="ECO:0000259" key="9">
    <source>
        <dbReference type="Pfam" id="PF02687"/>
    </source>
</evidence>
<feature type="compositionally biased region" description="Low complexity" evidence="7">
    <location>
        <begin position="1"/>
        <end position="13"/>
    </location>
</feature>
<protein>
    <submittedName>
        <fullName evidence="11">ABC transporter permease</fullName>
    </submittedName>
</protein>
<dbReference type="RefSeq" id="WP_317138438.1">
    <property type="nucleotide sequence ID" value="NZ_CP118157.1"/>
</dbReference>
<dbReference type="Proteomes" id="UP001305498">
    <property type="component" value="Chromosome"/>
</dbReference>
<dbReference type="PANTHER" id="PTHR30572">
    <property type="entry name" value="MEMBRANE COMPONENT OF TRANSPORTER-RELATED"/>
    <property type="match status" value="1"/>
</dbReference>
<evidence type="ECO:0000256" key="6">
    <source>
        <dbReference type="ARBA" id="ARBA00038076"/>
    </source>
</evidence>
<feature type="transmembrane region" description="Helical" evidence="8">
    <location>
        <begin position="423"/>
        <end position="446"/>
    </location>
</feature>
<comment type="subcellular location">
    <subcellularLocation>
        <location evidence="1">Cell membrane</location>
        <topology evidence="1">Multi-pass membrane protein</topology>
    </subcellularLocation>
</comment>
<evidence type="ECO:0000256" key="7">
    <source>
        <dbReference type="SAM" id="MobiDB-lite"/>
    </source>
</evidence>
<dbReference type="GO" id="GO:0005886">
    <property type="term" value="C:plasma membrane"/>
    <property type="evidence" value="ECO:0007669"/>
    <property type="project" value="UniProtKB-SubCell"/>
</dbReference>
<evidence type="ECO:0000313" key="12">
    <source>
        <dbReference type="Proteomes" id="UP001305498"/>
    </source>
</evidence>
<feature type="transmembrane region" description="Helical" evidence="8">
    <location>
        <begin position="384"/>
        <end position="417"/>
    </location>
</feature>
<feature type="compositionally biased region" description="Basic residues" evidence="7">
    <location>
        <begin position="26"/>
        <end position="36"/>
    </location>
</feature>
<feature type="domain" description="MacB-like periplasmic core" evidence="10">
    <location>
        <begin position="84"/>
        <end position="306"/>
    </location>
</feature>
<dbReference type="KEGG" id="mbet:N8K70_11285"/>
<evidence type="ECO:0000256" key="5">
    <source>
        <dbReference type="ARBA" id="ARBA00023136"/>
    </source>
</evidence>
<evidence type="ECO:0000256" key="4">
    <source>
        <dbReference type="ARBA" id="ARBA00022989"/>
    </source>
</evidence>
<evidence type="ECO:0000256" key="3">
    <source>
        <dbReference type="ARBA" id="ARBA00022692"/>
    </source>
</evidence>
<dbReference type="InterPro" id="IPR003838">
    <property type="entry name" value="ABC3_permease_C"/>
</dbReference>
<organism evidence="11 12">
    <name type="scientific">Microbacterium betulae</name>
    <dbReference type="NCBI Taxonomy" id="2981139"/>
    <lineage>
        <taxon>Bacteria</taxon>
        <taxon>Bacillati</taxon>
        <taxon>Actinomycetota</taxon>
        <taxon>Actinomycetes</taxon>
        <taxon>Micrococcales</taxon>
        <taxon>Microbacteriaceae</taxon>
        <taxon>Microbacterium</taxon>
    </lineage>
</organism>
<evidence type="ECO:0000259" key="10">
    <source>
        <dbReference type="Pfam" id="PF12704"/>
    </source>
</evidence>
<evidence type="ECO:0000256" key="1">
    <source>
        <dbReference type="ARBA" id="ARBA00004651"/>
    </source>
</evidence>
<gene>
    <name evidence="11" type="ORF">N8K70_11285</name>
</gene>
<feature type="transmembrane region" description="Helical" evidence="8">
    <location>
        <begin position="339"/>
        <end position="364"/>
    </location>
</feature>
<evidence type="ECO:0000256" key="2">
    <source>
        <dbReference type="ARBA" id="ARBA00022475"/>
    </source>
</evidence>
<dbReference type="EMBL" id="CP118157">
    <property type="protein sequence ID" value="WOF21962.1"/>
    <property type="molecule type" value="Genomic_DNA"/>
</dbReference>
<name>A0AA97I5W0_9MICO</name>
<evidence type="ECO:0000256" key="8">
    <source>
        <dbReference type="SAM" id="Phobius"/>
    </source>
</evidence>
<sequence>MSTSTEGVGTEETPGPPEETKTAGRAARKAKRRRGRKTDAPVADGSAPSAADLLRPVARPDRFSASDLVVEATTDIGSRPGRLVMTVLGTVLGIGSLVATWGFAQTAAGQIASQFDAVAATQVVITPATTQTSGGNSAATGRLPWDGPERVGRLAGAEDAALVGEVDLGEAEITAVPLNDPSAATTAPPPLLAASAGLLDTVGGELVGGRMFDEGHDARGDRVAVLGDRAAERLSVAGVDQQPSIFIDGLAYAVIGIVGETATRSDVRDAVVIPNGAARADFALGAPSELLVRIAVGAGPQISEQAALALAPQNPDSIEVRAPAGRSELGSAVQSDVNVVFLIVGAVSLLAGGLGIANVTLLSVMERVGEIGLRRALGATRRQIAAQFTVESIVIGLLGGLIGAALGVLAVVGVAALQQWTAVVDPLVACAGVVLGALVGWLSGWYPARRAARIEPVDALRGA</sequence>
<keyword evidence="12" id="KW-1185">Reference proteome</keyword>
<feature type="region of interest" description="Disordered" evidence="7">
    <location>
        <begin position="1"/>
        <end position="53"/>
    </location>
</feature>
<keyword evidence="5 8" id="KW-0472">Membrane</keyword>
<dbReference type="PANTHER" id="PTHR30572:SF4">
    <property type="entry name" value="ABC TRANSPORTER PERMEASE YTRF"/>
    <property type="match status" value="1"/>
</dbReference>